<dbReference type="AlphaFoldDB" id="A0A0V0QD32"/>
<feature type="region of interest" description="Disordered" evidence="1">
    <location>
        <begin position="469"/>
        <end position="510"/>
    </location>
</feature>
<feature type="compositionally biased region" description="Polar residues" evidence="1">
    <location>
        <begin position="469"/>
        <end position="499"/>
    </location>
</feature>
<evidence type="ECO:0000313" key="3">
    <source>
        <dbReference type="Proteomes" id="UP000054937"/>
    </source>
</evidence>
<comment type="caution">
    <text evidence="2">The sequence shown here is derived from an EMBL/GenBank/DDBJ whole genome shotgun (WGS) entry which is preliminary data.</text>
</comment>
<dbReference type="EMBL" id="LDAU01000195">
    <property type="protein sequence ID" value="KRX00119.1"/>
    <property type="molecule type" value="Genomic_DNA"/>
</dbReference>
<evidence type="ECO:0000256" key="1">
    <source>
        <dbReference type="SAM" id="MobiDB-lite"/>
    </source>
</evidence>
<feature type="compositionally biased region" description="Basic residues" evidence="1">
    <location>
        <begin position="501"/>
        <end position="510"/>
    </location>
</feature>
<evidence type="ECO:0000313" key="2">
    <source>
        <dbReference type="EMBL" id="KRX00119.1"/>
    </source>
</evidence>
<dbReference type="Proteomes" id="UP000054937">
    <property type="component" value="Unassembled WGS sequence"/>
</dbReference>
<proteinExistence type="predicted"/>
<keyword evidence="3" id="KW-1185">Reference proteome</keyword>
<dbReference type="InParanoid" id="A0A0V0QD32"/>
<reference evidence="2 3" key="1">
    <citation type="journal article" date="2015" name="Sci. Rep.">
        <title>Genome of the facultative scuticociliatosis pathogen Pseudocohnilembus persalinus provides insight into its virulence through horizontal gene transfer.</title>
        <authorList>
            <person name="Xiong J."/>
            <person name="Wang G."/>
            <person name="Cheng J."/>
            <person name="Tian M."/>
            <person name="Pan X."/>
            <person name="Warren A."/>
            <person name="Jiang C."/>
            <person name="Yuan D."/>
            <person name="Miao W."/>
        </authorList>
    </citation>
    <scope>NUCLEOTIDE SEQUENCE [LARGE SCALE GENOMIC DNA]</scope>
    <source>
        <strain evidence="2">36N120E</strain>
    </source>
</reference>
<protein>
    <submittedName>
        <fullName evidence="2">Uncharacterized protein</fullName>
    </submittedName>
</protein>
<gene>
    <name evidence="2" type="ORF">PPERSA_07226</name>
</gene>
<sequence length="510" mass="60417">MKLSSSTEWLFFHLWKKNPEKNNSSCPGIFIPDTIIYRWGKPFFWYFTTRDGQILRKTKERIFVENFEEIFNLNNASSDLIGMSLTSSEVQEKDGQQREKIEFEYYDKSNFKDYIFQREKTFGILQKFIEPKGHKNQIIKATWSPQFCLLSRKTNLNDLRNAKIPLNNRVATFEGSEYLTESDSITSPILSSDIEQLCINIVKHIQDVSGGNILISRMVLFFKLDDKNRIWLQYCTNIKVREKYVTYDHEEPILNQNNGNKISSPLLKISQKKQVDTKTQNIQKKVQLNDQGYVTQLRYVNDKVCANCEKQEELYDIKFNQIIESFENDILDEETKVIREKVKKDEEDDKNPAIVLQKKRQKELKEQQLYYNFEEEEQDYYNKQSLNIPGLILKLWGKISEETYQSLKQNISWLQLPTKVCDECYLLFTQVMIENKNERESKKQQNKLKDFYKQVEPELFQIQHKDSINNKNLNRNMTGDITPSETSKMQRSASQTPLNKQIKKTNSRNN</sequence>
<accession>A0A0V0QD32</accession>
<dbReference type="OMA" id="QLCIDCY"/>
<name>A0A0V0QD32_PSEPJ</name>
<dbReference type="OrthoDB" id="298589at2759"/>
<organism evidence="2 3">
    <name type="scientific">Pseudocohnilembus persalinus</name>
    <name type="common">Ciliate</name>
    <dbReference type="NCBI Taxonomy" id="266149"/>
    <lineage>
        <taxon>Eukaryota</taxon>
        <taxon>Sar</taxon>
        <taxon>Alveolata</taxon>
        <taxon>Ciliophora</taxon>
        <taxon>Intramacronucleata</taxon>
        <taxon>Oligohymenophorea</taxon>
        <taxon>Scuticociliatia</taxon>
        <taxon>Philasterida</taxon>
        <taxon>Pseudocohnilembidae</taxon>
        <taxon>Pseudocohnilembus</taxon>
    </lineage>
</organism>